<dbReference type="Proteomes" id="UP000002247">
    <property type="component" value="Chromosome"/>
</dbReference>
<dbReference type="HOGENOM" id="CLU_2604050_0_0_11"/>
<protein>
    <submittedName>
        <fullName evidence="1">Uncharacterized protein</fullName>
    </submittedName>
</protein>
<sequence length="79" mass="8588">MNYGSTPYGSGQGKSLEEVLDIAGIVHKALRLPFAHHPVVAAHIRDVTARLEEWESMFLPDEEIPFVGVDRGEITGASA</sequence>
<accession>D6Z9J3</accession>
<dbReference type="STRING" id="640132.Srot_0027"/>
<proteinExistence type="predicted"/>
<evidence type="ECO:0000313" key="1">
    <source>
        <dbReference type="EMBL" id="ADG96520.1"/>
    </source>
</evidence>
<organism evidence="1 2">
    <name type="scientific">Segniliparus rotundus (strain ATCC BAA-972 / CDC 1076 / CIP 108378 / DSM 44985 / JCM 13578)</name>
    <dbReference type="NCBI Taxonomy" id="640132"/>
    <lineage>
        <taxon>Bacteria</taxon>
        <taxon>Bacillati</taxon>
        <taxon>Actinomycetota</taxon>
        <taxon>Actinomycetes</taxon>
        <taxon>Mycobacteriales</taxon>
        <taxon>Segniliparaceae</taxon>
        <taxon>Segniliparus</taxon>
    </lineage>
</organism>
<dbReference type="AlphaFoldDB" id="D6Z9J3"/>
<dbReference type="RefSeq" id="WP_013136976.1">
    <property type="nucleotide sequence ID" value="NC_014168.1"/>
</dbReference>
<reference evidence="1 2" key="1">
    <citation type="journal article" date="2010" name="Stand. Genomic Sci.">
        <title>Complete genome sequence of Segniliparus rotundus type strain (CDC 1076).</title>
        <authorList>
            <person name="Sikorski J."/>
            <person name="Lapidus A."/>
            <person name="Copeland A."/>
            <person name="Misra M."/>
            <person name="Glavina Del Rio T."/>
            <person name="Nolan M."/>
            <person name="Lucas S."/>
            <person name="Chen F."/>
            <person name="Tice H."/>
            <person name="Cheng J.F."/>
            <person name="Jando M."/>
            <person name="Schneider S."/>
            <person name="Bruce D."/>
            <person name="Goodwin L."/>
            <person name="Pitluck S."/>
            <person name="Liolios K."/>
            <person name="Mikhailova N."/>
            <person name="Pati A."/>
            <person name="Ivanova N."/>
            <person name="Mavromatis K."/>
            <person name="Chen A."/>
            <person name="Palaniappan K."/>
            <person name="Chertkov O."/>
            <person name="Land M."/>
            <person name="Hauser L."/>
            <person name="Chang Y.J."/>
            <person name="Jeffries C.D."/>
            <person name="Brettin T."/>
            <person name="Detter J.C."/>
            <person name="Han C."/>
            <person name="Rohde M."/>
            <person name="Goker M."/>
            <person name="Bristow J."/>
            <person name="Eisen J.A."/>
            <person name="Markowitz V."/>
            <person name="Hugenholtz P."/>
            <person name="Kyrpides N.C."/>
            <person name="Klenk H.P."/>
        </authorList>
    </citation>
    <scope>NUCLEOTIDE SEQUENCE [LARGE SCALE GENOMIC DNA]</scope>
    <source>
        <strain evidence="2">ATCC BAA-972 / CDC 1076 / CIP 108378 / DSM 44985 / JCM 13578</strain>
    </source>
</reference>
<name>D6Z9J3_SEGRD</name>
<dbReference type="KEGG" id="srt:Srot_0027"/>
<gene>
    <name evidence="1" type="ordered locus">Srot_0027</name>
</gene>
<evidence type="ECO:0000313" key="2">
    <source>
        <dbReference type="Proteomes" id="UP000002247"/>
    </source>
</evidence>
<dbReference type="EMBL" id="CP001958">
    <property type="protein sequence ID" value="ADG96520.1"/>
    <property type="molecule type" value="Genomic_DNA"/>
</dbReference>
<keyword evidence="2" id="KW-1185">Reference proteome</keyword>